<dbReference type="OrthoDB" id="611787at2759"/>
<dbReference type="InterPro" id="IPR055464">
    <property type="entry name" value="DUF7036"/>
</dbReference>
<evidence type="ECO:0000313" key="5">
    <source>
        <dbReference type="RefSeq" id="XP_020090808.1"/>
    </source>
</evidence>
<feature type="domain" description="DUF7036" evidence="3">
    <location>
        <begin position="10"/>
        <end position="101"/>
    </location>
</feature>
<dbReference type="GeneID" id="109711877"/>
<evidence type="ECO:0000256" key="2">
    <source>
        <dbReference type="SAM" id="MobiDB-lite"/>
    </source>
</evidence>
<evidence type="ECO:0000259" key="3">
    <source>
        <dbReference type="Pfam" id="PF23041"/>
    </source>
</evidence>
<feature type="coiled-coil region" evidence="1">
    <location>
        <begin position="134"/>
        <end position="161"/>
    </location>
</feature>
<feature type="region of interest" description="Disordered" evidence="2">
    <location>
        <begin position="243"/>
        <end position="388"/>
    </location>
</feature>
<dbReference type="Proteomes" id="UP000515123">
    <property type="component" value="Linkage group 6"/>
</dbReference>
<proteinExistence type="predicted"/>
<reference evidence="5" key="2">
    <citation type="submission" date="2025-08" db="UniProtKB">
        <authorList>
            <consortium name="RefSeq"/>
        </authorList>
    </citation>
    <scope>IDENTIFICATION</scope>
    <source>
        <tissue evidence="5">Leaf</tissue>
    </source>
</reference>
<dbReference type="RefSeq" id="XP_020090808.1">
    <property type="nucleotide sequence ID" value="XM_020235219.1"/>
</dbReference>
<protein>
    <submittedName>
        <fullName evidence="5">Abl interactor homolog isoform X2</fullName>
    </submittedName>
</protein>
<name>A0A6P5FBH2_ANACO</name>
<dbReference type="PANTHER" id="PTHR33826:SF4">
    <property type="entry name" value="F20B24.21"/>
    <property type="match status" value="1"/>
</dbReference>
<evidence type="ECO:0000313" key="4">
    <source>
        <dbReference type="Proteomes" id="UP000515123"/>
    </source>
</evidence>
<keyword evidence="1" id="KW-0175">Coiled coil</keyword>
<accession>A0A6P5FBH2</accession>
<organism evidence="4 5">
    <name type="scientific">Ananas comosus</name>
    <name type="common">Pineapple</name>
    <name type="synonym">Ananas ananas</name>
    <dbReference type="NCBI Taxonomy" id="4615"/>
    <lineage>
        <taxon>Eukaryota</taxon>
        <taxon>Viridiplantae</taxon>
        <taxon>Streptophyta</taxon>
        <taxon>Embryophyta</taxon>
        <taxon>Tracheophyta</taxon>
        <taxon>Spermatophyta</taxon>
        <taxon>Magnoliopsida</taxon>
        <taxon>Liliopsida</taxon>
        <taxon>Poales</taxon>
        <taxon>Bromeliaceae</taxon>
        <taxon>Bromelioideae</taxon>
        <taxon>Ananas</taxon>
    </lineage>
</organism>
<dbReference type="AlphaFoldDB" id="A0A6P5FBH2"/>
<evidence type="ECO:0000256" key="1">
    <source>
        <dbReference type="SAM" id="Coils"/>
    </source>
</evidence>
<feature type="domain" description="DUF7036" evidence="3">
    <location>
        <begin position="134"/>
        <end position="226"/>
    </location>
</feature>
<sequence>MVLWANIHASFILEKPVSLLVAHIGRLEYDIYEEIGVPNSKVSIISMNSLAPENSTNVVFGVLPESKYASISTPALSVLRSSFIELVLKQLNLTLTPSIFGQPVSFELLRFPGGINVIPVQSASIWERTQILFNFTLNNSVEEVLKNLDELKDQLKFGLNLKSNENVYVEMTNENGSTVAPPVVVQASVLSDIGSGSLLPYRLKQLAQVITAPDTKNLGLNHSVFGKVKGVQLSSYLNHSISSLAPSQSPSPTPALSPSLSPSPSPSPSPPPTSFNPTLSPAPSPLSNQPSESPIAYAPSRGNYPKPPSQFTNSPSPSVVADPPKPCRSLHPSLPPYAFPPHHSANAPTPQRHKLLSPPSQSAPKHSQLAPANYGPNPLHGKRSGGAPTPSMLVSSAISSRQSYHSYWGIWLTGYLGLLLFYQL</sequence>
<keyword evidence="4" id="KW-1185">Reference proteome</keyword>
<dbReference type="Pfam" id="PF23041">
    <property type="entry name" value="DUF7036"/>
    <property type="match status" value="2"/>
</dbReference>
<dbReference type="PANTHER" id="PTHR33826">
    <property type="entry name" value="F20B24.21"/>
    <property type="match status" value="1"/>
</dbReference>
<reference evidence="4" key="1">
    <citation type="journal article" date="2015" name="Nat. Genet.">
        <title>The pineapple genome and the evolution of CAM photosynthesis.</title>
        <authorList>
            <person name="Ming R."/>
            <person name="VanBuren R."/>
            <person name="Wai C.M."/>
            <person name="Tang H."/>
            <person name="Schatz M.C."/>
            <person name="Bowers J.E."/>
            <person name="Lyons E."/>
            <person name="Wang M.L."/>
            <person name="Chen J."/>
            <person name="Biggers E."/>
            <person name="Zhang J."/>
            <person name="Huang L."/>
            <person name="Zhang L."/>
            <person name="Miao W."/>
            <person name="Zhang J."/>
            <person name="Ye Z."/>
            <person name="Miao C."/>
            <person name="Lin Z."/>
            <person name="Wang H."/>
            <person name="Zhou H."/>
            <person name="Yim W.C."/>
            <person name="Priest H.D."/>
            <person name="Zheng C."/>
            <person name="Woodhouse M."/>
            <person name="Edger P.P."/>
            <person name="Guyot R."/>
            <person name="Guo H.B."/>
            <person name="Guo H."/>
            <person name="Zheng G."/>
            <person name="Singh R."/>
            <person name="Sharma A."/>
            <person name="Min X."/>
            <person name="Zheng Y."/>
            <person name="Lee H."/>
            <person name="Gurtowski J."/>
            <person name="Sedlazeck F.J."/>
            <person name="Harkess A."/>
            <person name="McKain M.R."/>
            <person name="Liao Z."/>
            <person name="Fang J."/>
            <person name="Liu J."/>
            <person name="Zhang X."/>
            <person name="Zhang Q."/>
            <person name="Hu W."/>
            <person name="Qin Y."/>
            <person name="Wang K."/>
            <person name="Chen L.Y."/>
            <person name="Shirley N."/>
            <person name="Lin Y.R."/>
            <person name="Liu L.Y."/>
            <person name="Hernandez A.G."/>
            <person name="Wright C.L."/>
            <person name="Bulone V."/>
            <person name="Tuskan G.A."/>
            <person name="Heath K."/>
            <person name="Zee F."/>
            <person name="Moore P.H."/>
            <person name="Sunkar R."/>
            <person name="Leebens-Mack J.H."/>
            <person name="Mockler T."/>
            <person name="Bennetzen J.L."/>
            <person name="Freeling M."/>
            <person name="Sankoff D."/>
            <person name="Paterson A.H."/>
            <person name="Zhu X."/>
            <person name="Yang X."/>
            <person name="Smith J.A."/>
            <person name="Cushman J.C."/>
            <person name="Paull R.E."/>
            <person name="Yu Q."/>
        </authorList>
    </citation>
    <scope>NUCLEOTIDE SEQUENCE [LARGE SCALE GENOMIC DNA]</scope>
    <source>
        <strain evidence="4">cv. F153</strain>
    </source>
</reference>
<feature type="compositionally biased region" description="Pro residues" evidence="2">
    <location>
        <begin position="249"/>
        <end position="284"/>
    </location>
</feature>
<gene>
    <name evidence="5" type="primary">LOC109711877</name>
</gene>